<keyword evidence="1" id="KW-0677">Repeat</keyword>
<protein>
    <submittedName>
        <fullName evidence="4">Uncharacterized protein</fullName>
    </submittedName>
</protein>
<dbReference type="EMBL" id="CACVBM020001384">
    <property type="protein sequence ID" value="CAA7047868.1"/>
    <property type="molecule type" value="Genomic_DNA"/>
</dbReference>
<keyword evidence="5" id="KW-1185">Reference proteome</keyword>
<reference evidence="4" key="1">
    <citation type="submission" date="2020-01" db="EMBL/GenBank/DDBJ databases">
        <authorList>
            <person name="Mishra B."/>
        </authorList>
    </citation>
    <scope>NUCLEOTIDE SEQUENCE [LARGE SCALE GENOMIC DNA]</scope>
</reference>
<feature type="compositionally biased region" description="Low complexity" evidence="2">
    <location>
        <begin position="7"/>
        <end position="30"/>
    </location>
</feature>
<dbReference type="Gene3D" id="2.20.110.10">
    <property type="entry name" value="Histone H3 K4-specific methyltransferase SET7/9 N-terminal domain"/>
    <property type="match status" value="4"/>
</dbReference>
<dbReference type="AlphaFoldDB" id="A0A6D2JUW6"/>
<sequence>MEGQAKLTRTQSSLLRSSSTVRSSYQSLTSIAEGDFSEVPHQKQDLEAGEKEEKQRRKPPKPFGSSPRTGLTRINPGLAFTMVSLSFLSLSSFFFFVVFSQTDEILTSENLLLALIFVAVALFFASRNIALLNKTAVAIKQICDEATRNLGFQSRTKSKPVQWYIGDDSKPEKKLTASQREKRFVVKEGVQFYSNGDFYEGEFHKGKCNGSGVYYYFVRGRYEGDWIDGRYDGHGIESWARGSRYKGQYRQGLRHGYGVYRFYTGDCYAGEWFNGQSHGFGVQSCADGSSYVGESRFGVKHGLGSYHFRNGDKYAGEYFGDKIHGFGVYRFANGHCYEGAWHEGRKQGYGAYSFRNGDAKSGEWDSGNLVTFLHTTSEPVCRAVLAARETAKKAVNRRRVDEQVSRGVAAANKAATAARVAAVRAVQNQMDGKFCQS</sequence>
<proteinExistence type="predicted"/>
<evidence type="ECO:0000256" key="3">
    <source>
        <dbReference type="SAM" id="Phobius"/>
    </source>
</evidence>
<organism evidence="4 5">
    <name type="scientific">Microthlaspi erraticum</name>
    <dbReference type="NCBI Taxonomy" id="1685480"/>
    <lineage>
        <taxon>Eukaryota</taxon>
        <taxon>Viridiplantae</taxon>
        <taxon>Streptophyta</taxon>
        <taxon>Embryophyta</taxon>
        <taxon>Tracheophyta</taxon>
        <taxon>Spermatophyta</taxon>
        <taxon>Magnoliopsida</taxon>
        <taxon>eudicotyledons</taxon>
        <taxon>Gunneridae</taxon>
        <taxon>Pentapetalae</taxon>
        <taxon>rosids</taxon>
        <taxon>malvids</taxon>
        <taxon>Brassicales</taxon>
        <taxon>Brassicaceae</taxon>
        <taxon>Coluteocarpeae</taxon>
        <taxon>Microthlaspi</taxon>
    </lineage>
</organism>
<dbReference type="Pfam" id="PF02493">
    <property type="entry name" value="MORN"/>
    <property type="match status" value="7"/>
</dbReference>
<name>A0A6D2JUW6_9BRAS</name>
<dbReference type="Proteomes" id="UP000467841">
    <property type="component" value="Unassembled WGS sequence"/>
</dbReference>
<dbReference type="GO" id="GO:0016020">
    <property type="term" value="C:membrane"/>
    <property type="evidence" value="ECO:0007669"/>
    <property type="project" value="UniProtKB-ARBA"/>
</dbReference>
<evidence type="ECO:0000256" key="1">
    <source>
        <dbReference type="ARBA" id="ARBA00022737"/>
    </source>
</evidence>
<dbReference type="OrthoDB" id="437960at2759"/>
<feature type="region of interest" description="Disordered" evidence="2">
    <location>
        <begin position="1"/>
        <end position="70"/>
    </location>
</feature>
<keyword evidence="3" id="KW-1133">Transmembrane helix</keyword>
<gene>
    <name evidence="4" type="ORF">MERR_LOCUS35103</name>
</gene>
<dbReference type="FunFam" id="2.20.110.10:FF:000002">
    <property type="entry name" value="Phosphatidylinositol 4-phosphate 5-kinase 8"/>
    <property type="match status" value="3"/>
</dbReference>
<dbReference type="SUPFAM" id="SSF82185">
    <property type="entry name" value="Histone H3 K4-specific methyltransferase SET7/9 N-terminal domain"/>
    <property type="match status" value="2"/>
</dbReference>
<accession>A0A6D2JUW6</accession>
<dbReference type="SMART" id="SM00698">
    <property type="entry name" value="MORN"/>
    <property type="match status" value="7"/>
</dbReference>
<dbReference type="PANTHER" id="PTHR23084">
    <property type="entry name" value="PHOSPHATIDYLINOSITOL-4-PHOSPHATE 5-KINASE RELATED"/>
    <property type="match status" value="1"/>
</dbReference>
<evidence type="ECO:0000313" key="4">
    <source>
        <dbReference type="EMBL" id="CAA7047868.1"/>
    </source>
</evidence>
<keyword evidence="3" id="KW-0472">Membrane</keyword>
<feature type="transmembrane region" description="Helical" evidence="3">
    <location>
        <begin position="111"/>
        <end position="130"/>
    </location>
</feature>
<dbReference type="InterPro" id="IPR003409">
    <property type="entry name" value="MORN"/>
</dbReference>
<feature type="transmembrane region" description="Helical" evidence="3">
    <location>
        <begin position="78"/>
        <end position="99"/>
    </location>
</feature>
<evidence type="ECO:0000313" key="5">
    <source>
        <dbReference type="Proteomes" id="UP000467841"/>
    </source>
</evidence>
<feature type="compositionally biased region" description="Basic and acidic residues" evidence="2">
    <location>
        <begin position="38"/>
        <end position="55"/>
    </location>
</feature>
<keyword evidence="3" id="KW-0812">Transmembrane</keyword>
<comment type="caution">
    <text evidence="4">The sequence shown here is derived from an EMBL/GenBank/DDBJ whole genome shotgun (WGS) entry which is preliminary data.</text>
</comment>
<evidence type="ECO:0000256" key="2">
    <source>
        <dbReference type="SAM" id="MobiDB-lite"/>
    </source>
</evidence>
<dbReference type="PANTHER" id="PTHR23084:SF253">
    <property type="entry name" value="HISTONE H3 K4-SPECIFIC METHYLTRANSFERASE SET7_9 FAMILY PROTEIN"/>
    <property type="match status" value="1"/>
</dbReference>